<protein>
    <submittedName>
        <fullName evidence="1">Uncharacterized protein</fullName>
    </submittedName>
</protein>
<keyword evidence="2" id="KW-1185">Reference proteome</keyword>
<reference evidence="1" key="1">
    <citation type="submission" date="2023-03" db="EMBL/GenBank/DDBJ databases">
        <title>Massive genome expansion in bonnet fungi (Mycena s.s.) driven by repeated elements and novel gene families across ecological guilds.</title>
        <authorList>
            <consortium name="Lawrence Berkeley National Laboratory"/>
            <person name="Harder C.B."/>
            <person name="Miyauchi S."/>
            <person name="Viragh M."/>
            <person name="Kuo A."/>
            <person name="Thoen E."/>
            <person name="Andreopoulos B."/>
            <person name="Lu D."/>
            <person name="Skrede I."/>
            <person name="Drula E."/>
            <person name="Henrissat B."/>
            <person name="Morin E."/>
            <person name="Kohler A."/>
            <person name="Barry K."/>
            <person name="LaButti K."/>
            <person name="Morin E."/>
            <person name="Salamov A."/>
            <person name="Lipzen A."/>
            <person name="Mereny Z."/>
            <person name="Hegedus B."/>
            <person name="Baldrian P."/>
            <person name="Stursova M."/>
            <person name="Weitz H."/>
            <person name="Taylor A."/>
            <person name="Grigoriev I.V."/>
            <person name="Nagy L.G."/>
            <person name="Martin F."/>
            <person name="Kauserud H."/>
        </authorList>
    </citation>
    <scope>NUCLEOTIDE SEQUENCE</scope>
    <source>
        <strain evidence="1">CBHHK200</strain>
    </source>
</reference>
<comment type="caution">
    <text evidence="1">The sequence shown here is derived from an EMBL/GenBank/DDBJ whole genome shotgun (WGS) entry which is preliminary data.</text>
</comment>
<sequence length="177" mass="19724">MLPQKQHIDAALERLNFWLSDEIAPSVSSCAVTPWRPQSTWRFSPSQTPHVLLDIFFGRLASFTGLQSLDTLSVYFTQTAVTNLCLLSTLTTLRIERFVAPDDTAVNVALKVLAVSSFSIQNNVTAGDGIAHWIALLRPDSLRELRVPCNLHFFGHNIDNVPSFSRVQKLSLTVTSR</sequence>
<evidence type="ECO:0000313" key="1">
    <source>
        <dbReference type="EMBL" id="KAJ7021317.1"/>
    </source>
</evidence>
<evidence type="ECO:0000313" key="2">
    <source>
        <dbReference type="Proteomes" id="UP001218188"/>
    </source>
</evidence>
<name>A0AAD6S656_9AGAR</name>
<dbReference type="AlphaFoldDB" id="A0AAD6S656"/>
<organism evidence="1 2">
    <name type="scientific">Mycena alexandri</name>
    <dbReference type="NCBI Taxonomy" id="1745969"/>
    <lineage>
        <taxon>Eukaryota</taxon>
        <taxon>Fungi</taxon>
        <taxon>Dikarya</taxon>
        <taxon>Basidiomycota</taxon>
        <taxon>Agaricomycotina</taxon>
        <taxon>Agaricomycetes</taxon>
        <taxon>Agaricomycetidae</taxon>
        <taxon>Agaricales</taxon>
        <taxon>Marasmiineae</taxon>
        <taxon>Mycenaceae</taxon>
        <taxon>Mycena</taxon>
    </lineage>
</organism>
<dbReference type="EMBL" id="JARJCM010000236">
    <property type="protein sequence ID" value="KAJ7021317.1"/>
    <property type="molecule type" value="Genomic_DNA"/>
</dbReference>
<gene>
    <name evidence="1" type="ORF">C8F04DRAFT_1141428</name>
</gene>
<proteinExistence type="predicted"/>
<accession>A0AAD6S656</accession>
<dbReference type="Proteomes" id="UP001218188">
    <property type="component" value="Unassembled WGS sequence"/>
</dbReference>